<feature type="transmembrane region" description="Helical" evidence="1">
    <location>
        <begin position="20"/>
        <end position="39"/>
    </location>
</feature>
<dbReference type="AlphaFoldDB" id="U2HXW0"/>
<evidence type="ECO:0000313" key="3">
    <source>
        <dbReference type="Proteomes" id="UP000016584"/>
    </source>
</evidence>
<dbReference type="STRING" id="1346330.M472_16720"/>
<sequence length="120" mass="13316">MEATNGERTIKKDMGKEEMLSIMFVGLFTAITLSIYFIMKFRAIRIANSDGASAKREPYDWQKPGIVVLGIGIGIIIVGIFKELGYFQSQDAIPMGIITVCTGISMIIAHKLDKKQENNN</sequence>
<keyword evidence="1" id="KW-0812">Transmembrane</keyword>
<keyword evidence="1" id="KW-0472">Membrane</keyword>
<proteinExistence type="predicted"/>
<protein>
    <submittedName>
        <fullName evidence="2">Uncharacterized protein</fullName>
    </submittedName>
</protein>
<dbReference type="PATRIC" id="fig|1346330.5.peg.1097"/>
<gene>
    <name evidence="2" type="ORF">M472_16720</name>
</gene>
<dbReference type="EMBL" id="ATDL01000006">
    <property type="protein sequence ID" value="ERJ60397.1"/>
    <property type="molecule type" value="Genomic_DNA"/>
</dbReference>
<keyword evidence="3" id="KW-1185">Reference proteome</keyword>
<dbReference type="Proteomes" id="UP000016584">
    <property type="component" value="Unassembled WGS sequence"/>
</dbReference>
<evidence type="ECO:0000256" key="1">
    <source>
        <dbReference type="SAM" id="Phobius"/>
    </source>
</evidence>
<comment type="caution">
    <text evidence="2">The sequence shown here is derived from an EMBL/GenBank/DDBJ whole genome shotgun (WGS) entry which is preliminary data.</text>
</comment>
<feature type="transmembrane region" description="Helical" evidence="1">
    <location>
        <begin position="65"/>
        <end position="81"/>
    </location>
</feature>
<evidence type="ECO:0000313" key="2">
    <source>
        <dbReference type="EMBL" id="ERJ60397.1"/>
    </source>
</evidence>
<reference evidence="2 3" key="1">
    <citation type="journal article" date="2013" name="Genome Announc.">
        <title>The Draft Genome Sequence of Sphingomonas paucimobilis Strain HER1398 (Proteobacteria), Host to the Giant PAU Phage, Indicates That It Is a Member of the Genus Sphingobacterium (Bacteroidetes).</title>
        <authorList>
            <person name="White R.A.III."/>
            <person name="Suttle C.A."/>
        </authorList>
    </citation>
    <scope>NUCLEOTIDE SEQUENCE [LARGE SCALE GENOMIC DNA]</scope>
    <source>
        <strain evidence="2 3">HER1398</strain>
    </source>
</reference>
<name>U2HXW0_9SPHI</name>
<organism evidence="2 3">
    <name type="scientific">Sphingobacterium paucimobilis HER1398</name>
    <dbReference type="NCBI Taxonomy" id="1346330"/>
    <lineage>
        <taxon>Bacteria</taxon>
        <taxon>Pseudomonadati</taxon>
        <taxon>Bacteroidota</taxon>
        <taxon>Sphingobacteriia</taxon>
        <taxon>Sphingobacteriales</taxon>
        <taxon>Sphingobacteriaceae</taxon>
        <taxon>Sphingobacterium</taxon>
    </lineage>
</organism>
<feature type="transmembrane region" description="Helical" evidence="1">
    <location>
        <begin position="93"/>
        <end position="112"/>
    </location>
</feature>
<accession>U2HXW0</accession>
<keyword evidence="1" id="KW-1133">Transmembrane helix</keyword>